<dbReference type="Proteomes" id="UP000759537">
    <property type="component" value="Unassembled WGS sequence"/>
</dbReference>
<protein>
    <submittedName>
        <fullName evidence="1">Uncharacterized protein</fullName>
    </submittedName>
</protein>
<organism evidence="1 2">
    <name type="scientific">Russula ochroleuca</name>
    <dbReference type="NCBI Taxonomy" id="152965"/>
    <lineage>
        <taxon>Eukaryota</taxon>
        <taxon>Fungi</taxon>
        <taxon>Dikarya</taxon>
        <taxon>Basidiomycota</taxon>
        <taxon>Agaricomycotina</taxon>
        <taxon>Agaricomycetes</taxon>
        <taxon>Russulales</taxon>
        <taxon>Russulaceae</taxon>
        <taxon>Russula</taxon>
    </lineage>
</organism>
<name>A0A9P5MY31_9AGAM</name>
<keyword evidence="2" id="KW-1185">Reference proteome</keyword>
<dbReference type="EMBL" id="WHVB01000006">
    <property type="protein sequence ID" value="KAF8481650.1"/>
    <property type="molecule type" value="Genomic_DNA"/>
</dbReference>
<evidence type="ECO:0000313" key="1">
    <source>
        <dbReference type="EMBL" id="KAF8481650.1"/>
    </source>
</evidence>
<reference evidence="1" key="1">
    <citation type="submission" date="2019-10" db="EMBL/GenBank/DDBJ databases">
        <authorList>
            <consortium name="DOE Joint Genome Institute"/>
            <person name="Kuo A."/>
            <person name="Miyauchi S."/>
            <person name="Kiss E."/>
            <person name="Drula E."/>
            <person name="Kohler A."/>
            <person name="Sanchez-Garcia M."/>
            <person name="Andreopoulos B."/>
            <person name="Barry K.W."/>
            <person name="Bonito G."/>
            <person name="Buee M."/>
            <person name="Carver A."/>
            <person name="Chen C."/>
            <person name="Cichocki N."/>
            <person name="Clum A."/>
            <person name="Culley D."/>
            <person name="Crous P.W."/>
            <person name="Fauchery L."/>
            <person name="Girlanda M."/>
            <person name="Hayes R."/>
            <person name="Keri Z."/>
            <person name="LaButti K."/>
            <person name="Lipzen A."/>
            <person name="Lombard V."/>
            <person name="Magnuson J."/>
            <person name="Maillard F."/>
            <person name="Morin E."/>
            <person name="Murat C."/>
            <person name="Nolan M."/>
            <person name="Ohm R."/>
            <person name="Pangilinan J."/>
            <person name="Pereira M."/>
            <person name="Perotto S."/>
            <person name="Peter M."/>
            <person name="Riley R."/>
            <person name="Sitrit Y."/>
            <person name="Stielow B."/>
            <person name="Szollosi G."/>
            <person name="Zifcakova L."/>
            <person name="Stursova M."/>
            <person name="Spatafora J.W."/>
            <person name="Tedersoo L."/>
            <person name="Vaario L.-M."/>
            <person name="Yamada A."/>
            <person name="Yan M."/>
            <person name="Wang P."/>
            <person name="Xu J."/>
            <person name="Bruns T."/>
            <person name="Baldrian P."/>
            <person name="Vilgalys R."/>
            <person name="Henrissat B."/>
            <person name="Grigoriev I.V."/>
            <person name="Hibbett D."/>
            <person name="Nagy L.G."/>
            <person name="Martin F.M."/>
        </authorList>
    </citation>
    <scope>NUCLEOTIDE SEQUENCE</scope>
    <source>
        <strain evidence="1">Prilba</strain>
    </source>
</reference>
<accession>A0A9P5MY31</accession>
<evidence type="ECO:0000313" key="2">
    <source>
        <dbReference type="Proteomes" id="UP000759537"/>
    </source>
</evidence>
<proteinExistence type="predicted"/>
<gene>
    <name evidence="1" type="ORF">DFH94DRAFT_403531</name>
</gene>
<dbReference type="AlphaFoldDB" id="A0A9P5MY31"/>
<sequence>MQQRENCRMNPLLAMYRCRHCTVQVMTLSDRVGYQISSKFRGGLWQTLRALRAWGQTLDVIESSCIRPVHGIETPVNLLSACAGISDPRERVSLQSCRSKCWVRPTATLGHFSYQRFVMINRACSPMRALNTVTSATRRDCHLTVLCSVVASIEIHCSRDWTRPVFAAALVVPLRQGEEAKKMAYSVRVNSYEISRKISLFDRVFDLGLCLASGTVASTSCTFSFSLTH</sequence>
<comment type="caution">
    <text evidence="1">The sequence shown here is derived from an EMBL/GenBank/DDBJ whole genome shotgun (WGS) entry which is preliminary data.</text>
</comment>
<reference evidence="1" key="2">
    <citation type="journal article" date="2020" name="Nat. Commun.">
        <title>Large-scale genome sequencing of mycorrhizal fungi provides insights into the early evolution of symbiotic traits.</title>
        <authorList>
            <person name="Miyauchi S."/>
            <person name="Kiss E."/>
            <person name="Kuo A."/>
            <person name="Drula E."/>
            <person name="Kohler A."/>
            <person name="Sanchez-Garcia M."/>
            <person name="Morin E."/>
            <person name="Andreopoulos B."/>
            <person name="Barry K.W."/>
            <person name="Bonito G."/>
            <person name="Buee M."/>
            <person name="Carver A."/>
            <person name="Chen C."/>
            <person name="Cichocki N."/>
            <person name="Clum A."/>
            <person name="Culley D."/>
            <person name="Crous P.W."/>
            <person name="Fauchery L."/>
            <person name="Girlanda M."/>
            <person name="Hayes R.D."/>
            <person name="Keri Z."/>
            <person name="LaButti K."/>
            <person name="Lipzen A."/>
            <person name="Lombard V."/>
            <person name="Magnuson J."/>
            <person name="Maillard F."/>
            <person name="Murat C."/>
            <person name="Nolan M."/>
            <person name="Ohm R.A."/>
            <person name="Pangilinan J."/>
            <person name="Pereira M.F."/>
            <person name="Perotto S."/>
            <person name="Peter M."/>
            <person name="Pfister S."/>
            <person name="Riley R."/>
            <person name="Sitrit Y."/>
            <person name="Stielow J.B."/>
            <person name="Szollosi G."/>
            <person name="Zifcakova L."/>
            <person name="Stursova M."/>
            <person name="Spatafora J.W."/>
            <person name="Tedersoo L."/>
            <person name="Vaario L.M."/>
            <person name="Yamada A."/>
            <person name="Yan M."/>
            <person name="Wang P."/>
            <person name="Xu J."/>
            <person name="Bruns T."/>
            <person name="Baldrian P."/>
            <person name="Vilgalys R."/>
            <person name="Dunand C."/>
            <person name="Henrissat B."/>
            <person name="Grigoriev I.V."/>
            <person name="Hibbett D."/>
            <person name="Nagy L.G."/>
            <person name="Martin F.M."/>
        </authorList>
    </citation>
    <scope>NUCLEOTIDE SEQUENCE</scope>
    <source>
        <strain evidence="1">Prilba</strain>
    </source>
</reference>